<evidence type="ECO:0000313" key="3">
    <source>
        <dbReference type="EMBL" id="MDQ1107197.1"/>
    </source>
</evidence>
<name>A0AAP5AFV1_9GAMM</name>
<dbReference type="PANTHER" id="PTHR12126:SF11">
    <property type="entry name" value="NADH DEHYDROGENASE [UBIQUINONE] 1 ALPHA SUBCOMPLEX SUBUNIT 9, MITOCHONDRIAL"/>
    <property type="match status" value="1"/>
</dbReference>
<dbReference type="GO" id="GO:0044877">
    <property type="term" value="F:protein-containing complex binding"/>
    <property type="evidence" value="ECO:0007669"/>
    <property type="project" value="TreeGrafter"/>
</dbReference>
<dbReference type="Proteomes" id="UP001226084">
    <property type="component" value="Unassembled WGS sequence"/>
</dbReference>
<dbReference type="Pfam" id="PF13460">
    <property type="entry name" value="NAD_binding_10"/>
    <property type="match status" value="1"/>
</dbReference>
<evidence type="ECO:0000259" key="2">
    <source>
        <dbReference type="Pfam" id="PF13460"/>
    </source>
</evidence>
<reference evidence="3" key="1">
    <citation type="submission" date="2023-07" db="EMBL/GenBank/DDBJ databases">
        <title>Functional and genomic diversity of the sorghum phyllosphere microbiome.</title>
        <authorList>
            <person name="Shade A."/>
        </authorList>
    </citation>
    <scope>NUCLEOTIDE SEQUENCE</scope>
    <source>
        <strain evidence="3">SORGH_AS_0457</strain>
    </source>
</reference>
<evidence type="ECO:0000313" key="4">
    <source>
        <dbReference type="Proteomes" id="UP001226084"/>
    </source>
</evidence>
<dbReference type="InterPro" id="IPR016040">
    <property type="entry name" value="NAD(P)-bd_dom"/>
</dbReference>
<feature type="domain" description="NAD(P)-binding" evidence="2">
    <location>
        <begin position="7"/>
        <end position="132"/>
    </location>
</feature>
<dbReference type="PANTHER" id="PTHR12126">
    <property type="entry name" value="NADH-UBIQUINONE OXIDOREDUCTASE 39 KDA SUBUNIT-RELATED"/>
    <property type="match status" value="1"/>
</dbReference>
<dbReference type="InterPro" id="IPR051207">
    <property type="entry name" value="ComplexI_NDUFA9_subunit"/>
</dbReference>
<dbReference type="InterPro" id="IPR036291">
    <property type="entry name" value="NAD(P)-bd_dom_sf"/>
</dbReference>
<sequence length="273" mass="29174">MKIVVIGGHGLIGSRVVEQLAAQGHDVRAASRRNGVDVVGGHGLDEALDGMEVVVDAGNAPIFEDPDVTAYFERATTQLLAGCDRAGVAHYVGLSVVGTPYLQDSAYFRAKAIQEALIRRAPLPATLVRATQCFEFMAQLVPPVAARDVLHLSPAKVQPVAADDLGALVAQVATAPPRGHTVQVAGPERHRLFELVEWVMYFNQDQLPVVADPEARYYGALLKDATLTPEPGALLGTTRFIDWLASHLPGNRPRVNLPDPLGDSVERTPVSSG</sequence>
<dbReference type="EMBL" id="JAUTAS010000001">
    <property type="protein sequence ID" value="MDQ1107197.1"/>
    <property type="molecule type" value="Genomic_DNA"/>
</dbReference>
<dbReference type="SUPFAM" id="SSF51735">
    <property type="entry name" value="NAD(P)-binding Rossmann-fold domains"/>
    <property type="match status" value="1"/>
</dbReference>
<dbReference type="AlphaFoldDB" id="A0AAP5AFV1"/>
<dbReference type="Gene3D" id="3.40.50.720">
    <property type="entry name" value="NAD(P)-binding Rossmann-like Domain"/>
    <property type="match status" value="1"/>
</dbReference>
<dbReference type="RefSeq" id="WP_307105902.1">
    <property type="nucleotide sequence ID" value="NZ_JAUTAS010000001.1"/>
</dbReference>
<feature type="region of interest" description="Disordered" evidence="1">
    <location>
        <begin position="254"/>
        <end position="273"/>
    </location>
</feature>
<accession>A0AAP5AFV1</accession>
<evidence type="ECO:0000256" key="1">
    <source>
        <dbReference type="SAM" id="MobiDB-lite"/>
    </source>
</evidence>
<protein>
    <submittedName>
        <fullName evidence="3">Uncharacterized protein YbjT (DUF2867 family)</fullName>
    </submittedName>
</protein>
<proteinExistence type="predicted"/>
<comment type="caution">
    <text evidence="3">The sequence shown here is derived from an EMBL/GenBank/DDBJ whole genome shotgun (WGS) entry which is preliminary data.</text>
</comment>
<organism evidence="3 4">
    <name type="scientific">Stenotrophomonas rhizophila</name>
    <dbReference type="NCBI Taxonomy" id="216778"/>
    <lineage>
        <taxon>Bacteria</taxon>
        <taxon>Pseudomonadati</taxon>
        <taxon>Pseudomonadota</taxon>
        <taxon>Gammaproteobacteria</taxon>
        <taxon>Lysobacterales</taxon>
        <taxon>Lysobacteraceae</taxon>
        <taxon>Stenotrophomonas</taxon>
    </lineage>
</organism>
<gene>
    <name evidence="3" type="ORF">QE424_000356</name>
</gene>